<gene>
    <name evidence="1" type="ORF">NB231_07827</name>
</gene>
<proteinExistence type="predicted"/>
<dbReference type="AlphaFoldDB" id="A4BTG0"/>
<name>A4BTG0_9GAMM</name>
<evidence type="ECO:0000313" key="2">
    <source>
        <dbReference type="Proteomes" id="UP000003374"/>
    </source>
</evidence>
<dbReference type="EMBL" id="AAOF01000013">
    <property type="protein sequence ID" value="EAR21062.1"/>
    <property type="molecule type" value="Genomic_DNA"/>
</dbReference>
<organism evidence="1 2">
    <name type="scientific">Nitrococcus mobilis Nb-231</name>
    <dbReference type="NCBI Taxonomy" id="314278"/>
    <lineage>
        <taxon>Bacteria</taxon>
        <taxon>Pseudomonadati</taxon>
        <taxon>Pseudomonadota</taxon>
        <taxon>Gammaproteobacteria</taxon>
        <taxon>Chromatiales</taxon>
        <taxon>Ectothiorhodospiraceae</taxon>
        <taxon>Nitrococcus</taxon>
    </lineage>
</organism>
<dbReference type="HOGENOM" id="CLU_2974805_0_0_6"/>
<comment type="caution">
    <text evidence="1">The sequence shown here is derived from an EMBL/GenBank/DDBJ whole genome shotgun (WGS) entry which is preliminary data.</text>
</comment>
<protein>
    <submittedName>
        <fullName evidence="1">Uncharacterized protein</fullName>
    </submittedName>
</protein>
<sequence>MRIWKMPARAKVAKTKTGLSTKAAMIVAETTVIGPVGPLIWGLVPPKIEARIPMAMAP</sequence>
<keyword evidence="2" id="KW-1185">Reference proteome</keyword>
<accession>A4BTG0</accession>
<evidence type="ECO:0000313" key="1">
    <source>
        <dbReference type="EMBL" id="EAR21062.1"/>
    </source>
</evidence>
<reference evidence="1 2" key="1">
    <citation type="submission" date="2006-02" db="EMBL/GenBank/DDBJ databases">
        <authorList>
            <person name="Waterbury J."/>
            <person name="Ferriera S."/>
            <person name="Johnson J."/>
            <person name="Kravitz S."/>
            <person name="Halpern A."/>
            <person name="Remington K."/>
            <person name="Beeson K."/>
            <person name="Tran B."/>
            <person name="Rogers Y.-H."/>
            <person name="Friedman R."/>
            <person name="Venter J.C."/>
        </authorList>
    </citation>
    <scope>NUCLEOTIDE SEQUENCE [LARGE SCALE GENOMIC DNA]</scope>
    <source>
        <strain evidence="1 2">Nb-231</strain>
    </source>
</reference>
<dbReference type="Proteomes" id="UP000003374">
    <property type="component" value="Unassembled WGS sequence"/>
</dbReference>